<dbReference type="EMBL" id="JAVFHQ010000042">
    <property type="protein sequence ID" value="KAK4542355.1"/>
    <property type="molecule type" value="Genomic_DNA"/>
</dbReference>
<accession>A0AAV9JB55</accession>
<dbReference type="Proteomes" id="UP001324427">
    <property type="component" value="Unassembled WGS sequence"/>
</dbReference>
<dbReference type="AlphaFoldDB" id="A0AAV9JB55"/>
<gene>
    <name evidence="1" type="ORF">LTR36_006811</name>
</gene>
<evidence type="ECO:0000313" key="1">
    <source>
        <dbReference type="EMBL" id="KAK4542355.1"/>
    </source>
</evidence>
<protein>
    <submittedName>
        <fullName evidence="1">Uncharacterized protein</fullName>
    </submittedName>
</protein>
<proteinExistence type="predicted"/>
<name>A0AAV9JB55_9PEZI</name>
<reference evidence="1 2" key="1">
    <citation type="submission" date="2021-11" db="EMBL/GenBank/DDBJ databases">
        <title>Black yeast isolated from Biological Soil Crust.</title>
        <authorList>
            <person name="Kurbessoian T."/>
        </authorList>
    </citation>
    <scope>NUCLEOTIDE SEQUENCE [LARGE SCALE GENOMIC DNA]</scope>
    <source>
        <strain evidence="1 2">CCFEE 5522</strain>
    </source>
</reference>
<organism evidence="1 2">
    <name type="scientific">Oleoguttula mirabilis</name>
    <dbReference type="NCBI Taxonomy" id="1507867"/>
    <lineage>
        <taxon>Eukaryota</taxon>
        <taxon>Fungi</taxon>
        <taxon>Dikarya</taxon>
        <taxon>Ascomycota</taxon>
        <taxon>Pezizomycotina</taxon>
        <taxon>Dothideomycetes</taxon>
        <taxon>Dothideomycetidae</taxon>
        <taxon>Mycosphaerellales</taxon>
        <taxon>Teratosphaeriaceae</taxon>
        <taxon>Oleoguttula</taxon>
    </lineage>
</organism>
<comment type="caution">
    <text evidence="1">The sequence shown here is derived from an EMBL/GenBank/DDBJ whole genome shotgun (WGS) entry which is preliminary data.</text>
</comment>
<evidence type="ECO:0000313" key="2">
    <source>
        <dbReference type="Proteomes" id="UP001324427"/>
    </source>
</evidence>
<sequence>MGLQSLKYIVDTIGTTDRTAITSALQTLHDKCNIDQSYWLEALRYAERRVELIEAETSGFADRVMELARLMAGQDTSLAAAKAATAKLDGKRAQSSDLLQESRREDIVWALVNATVAMITKENMREGLKAMLLRCLGEAKKQGLFH</sequence>
<keyword evidence="2" id="KW-1185">Reference proteome</keyword>